<name>A0AAV0YVE2_VICFA</name>
<evidence type="ECO:0000313" key="2">
    <source>
        <dbReference type="Proteomes" id="UP001157006"/>
    </source>
</evidence>
<keyword evidence="2" id="KW-1185">Reference proteome</keyword>
<gene>
    <name evidence="1" type="ORF">VFH_I414280</name>
</gene>
<proteinExistence type="predicted"/>
<accession>A0AAV0YVE2</accession>
<organism evidence="1 2">
    <name type="scientific">Vicia faba</name>
    <name type="common">Broad bean</name>
    <name type="synonym">Faba vulgaris</name>
    <dbReference type="NCBI Taxonomy" id="3906"/>
    <lineage>
        <taxon>Eukaryota</taxon>
        <taxon>Viridiplantae</taxon>
        <taxon>Streptophyta</taxon>
        <taxon>Embryophyta</taxon>
        <taxon>Tracheophyta</taxon>
        <taxon>Spermatophyta</taxon>
        <taxon>Magnoliopsida</taxon>
        <taxon>eudicotyledons</taxon>
        <taxon>Gunneridae</taxon>
        <taxon>Pentapetalae</taxon>
        <taxon>rosids</taxon>
        <taxon>fabids</taxon>
        <taxon>Fabales</taxon>
        <taxon>Fabaceae</taxon>
        <taxon>Papilionoideae</taxon>
        <taxon>50 kb inversion clade</taxon>
        <taxon>NPAAA clade</taxon>
        <taxon>Hologalegina</taxon>
        <taxon>IRL clade</taxon>
        <taxon>Fabeae</taxon>
        <taxon>Vicia</taxon>
    </lineage>
</organism>
<dbReference type="Proteomes" id="UP001157006">
    <property type="component" value="Chromosome 1L"/>
</dbReference>
<evidence type="ECO:0000313" key="1">
    <source>
        <dbReference type="EMBL" id="CAI8589874.1"/>
    </source>
</evidence>
<reference evidence="1 2" key="1">
    <citation type="submission" date="2023-01" db="EMBL/GenBank/DDBJ databases">
        <authorList>
            <person name="Kreplak J."/>
        </authorList>
    </citation>
    <scope>NUCLEOTIDE SEQUENCE [LARGE SCALE GENOMIC DNA]</scope>
</reference>
<protein>
    <submittedName>
        <fullName evidence="1">Uncharacterized protein</fullName>
    </submittedName>
</protein>
<sequence length="131" mass="15737">MMQITCYEKNNNRYHSYLRLRVRNDSWIASVQLPICRAQIGVEAARFGLDGGEHAATLTKREIEEEFNTRNEFNARYHYNIEDNRLGQHVDKGIEDSRTLKNRYSLGISEDQLVWNFWEEIQRFIQKYFRT</sequence>
<dbReference type="EMBL" id="OX451736">
    <property type="protein sequence ID" value="CAI8589874.1"/>
    <property type="molecule type" value="Genomic_DNA"/>
</dbReference>
<dbReference type="AlphaFoldDB" id="A0AAV0YVE2"/>